<dbReference type="Pfam" id="PF18563">
    <property type="entry name" value="TubC_N"/>
    <property type="match status" value="1"/>
</dbReference>
<name>A0A562QME5_9BACI</name>
<dbReference type="InterPro" id="IPR044894">
    <property type="entry name" value="TubC_N_sf"/>
</dbReference>
<keyword evidence="4" id="KW-1185">Reference proteome</keyword>
<keyword evidence="1" id="KW-0175">Coiled coil</keyword>
<dbReference type="Gene3D" id="1.10.10.1830">
    <property type="entry name" value="Non-ribosomal peptide synthase, adenylation domain"/>
    <property type="match status" value="1"/>
</dbReference>
<reference evidence="3 4" key="1">
    <citation type="journal article" date="2015" name="Stand. Genomic Sci.">
        <title>Genomic Encyclopedia of Bacterial and Archaeal Type Strains, Phase III: the genomes of soil and plant-associated and newly described type strains.</title>
        <authorList>
            <person name="Whitman W.B."/>
            <person name="Woyke T."/>
            <person name="Klenk H.P."/>
            <person name="Zhou Y."/>
            <person name="Lilburn T.G."/>
            <person name="Beck B.J."/>
            <person name="De Vos P."/>
            <person name="Vandamme P."/>
            <person name="Eisen J.A."/>
            <person name="Garrity G."/>
            <person name="Hugenholtz P."/>
            <person name="Kyrpides N.C."/>
        </authorList>
    </citation>
    <scope>NUCLEOTIDE SEQUENCE [LARGE SCALE GENOMIC DNA]</scope>
    <source>
        <strain evidence="3 4">CGMCC 1.10116</strain>
    </source>
</reference>
<dbReference type="InterPro" id="IPR041464">
    <property type="entry name" value="TubC_N"/>
</dbReference>
<dbReference type="Proteomes" id="UP000315711">
    <property type="component" value="Unassembled WGS sequence"/>
</dbReference>
<evidence type="ECO:0000313" key="4">
    <source>
        <dbReference type="Proteomes" id="UP000315711"/>
    </source>
</evidence>
<protein>
    <recommendedName>
        <fullName evidence="2">TubC N-terminal docking domain-containing protein</fullName>
    </recommendedName>
</protein>
<evidence type="ECO:0000313" key="3">
    <source>
        <dbReference type="EMBL" id="TWI57917.1"/>
    </source>
</evidence>
<dbReference type="EMBL" id="VLKZ01000003">
    <property type="protein sequence ID" value="TWI57917.1"/>
    <property type="molecule type" value="Genomic_DNA"/>
</dbReference>
<comment type="caution">
    <text evidence="3">The sequence shown here is derived from an EMBL/GenBank/DDBJ whole genome shotgun (WGS) entry which is preliminary data.</text>
</comment>
<dbReference type="RefSeq" id="WP_144449604.1">
    <property type="nucleotide sequence ID" value="NZ_VLKZ01000003.1"/>
</dbReference>
<gene>
    <name evidence="3" type="ORF">IQ10_01246</name>
</gene>
<sequence>MQELLQELFHRDIQLVVNDQNIKMIYQKENINTQLKNNIKDQKKELIKRLKENETALEHNWIVHSQGELYEYRYGFASYIFIERLPNDKVTAWRANYRKDEMKPYKVKIIGKNIEFETAMEEASGFIKWFQKRSSR</sequence>
<feature type="domain" description="TubC N-terminal docking" evidence="2">
    <location>
        <begin position="2"/>
        <end position="52"/>
    </location>
</feature>
<dbReference type="AlphaFoldDB" id="A0A562QME5"/>
<feature type="coiled-coil region" evidence="1">
    <location>
        <begin position="25"/>
        <end position="60"/>
    </location>
</feature>
<evidence type="ECO:0000259" key="2">
    <source>
        <dbReference type="Pfam" id="PF18563"/>
    </source>
</evidence>
<organism evidence="3 4">
    <name type="scientific">Halalkalibacter nanhaiisediminis</name>
    <dbReference type="NCBI Taxonomy" id="688079"/>
    <lineage>
        <taxon>Bacteria</taxon>
        <taxon>Bacillati</taxon>
        <taxon>Bacillota</taxon>
        <taxon>Bacilli</taxon>
        <taxon>Bacillales</taxon>
        <taxon>Bacillaceae</taxon>
        <taxon>Halalkalibacter</taxon>
    </lineage>
</organism>
<proteinExistence type="predicted"/>
<dbReference type="OrthoDB" id="2879342at2"/>
<evidence type="ECO:0000256" key="1">
    <source>
        <dbReference type="SAM" id="Coils"/>
    </source>
</evidence>
<accession>A0A562QME5</accession>